<dbReference type="GO" id="GO:0006508">
    <property type="term" value="P:proteolysis"/>
    <property type="evidence" value="ECO:0007669"/>
    <property type="project" value="UniProtKB-KW"/>
</dbReference>
<dbReference type="PROSITE" id="PS51257">
    <property type="entry name" value="PROKAR_LIPOPROTEIN"/>
    <property type="match status" value="1"/>
</dbReference>
<proteinExistence type="predicted"/>
<dbReference type="Gene3D" id="2.40.10.10">
    <property type="entry name" value="Trypsin-like serine proteases"/>
    <property type="match status" value="2"/>
</dbReference>
<organism evidence="2 3">
    <name type="scientific">Candidatus Endoriftia persephonae</name>
    <dbReference type="NCBI Taxonomy" id="393765"/>
    <lineage>
        <taxon>Bacteria</taxon>
        <taxon>Pseudomonadati</taxon>
        <taxon>Pseudomonadota</taxon>
        <taxon>Gammaproteobacteria</taxon>
        <taxon>Chromatiales</taxon>
        <taxon>Sedimenticolaceae</taxon>
        <taxon>Candidatus Endoriftia</taxon>
    </lineage>
</organism>
<evidence type="ECO:0000313" key="3">
    <source>
        <dbReference type="Proteomes" id="UP001056649"/>
    </source>
</evidence>
<feature type="chain" id="PRO_5039893160" evidence="1">
    <location>
        <begin position="20"/>
        <end position="409"/>
    </location>
</feature>
<evidence type="ECO:0000313" key="2">
    <source>
        <dbReference type="EMBL" id="USF87458.1"/>
    </source>
</evidence>
<dbReference type="SUPFAM" id="SSF50494">
    <property type="entry name" value="Trypsin-like serine proteases"/>
    <property type="match status" value="1"/>
</dbReference>
<dbReference type="KEGG" id="eps:L0Y14_15265"/>
<keyword evidence="3" id="KW-1185">Reference proteome</keyword>
<sequence>MRILTLLMMAVMLQACSIARTKTADLMPDTTPGILYPVDGTITIYVPKKEYDEQIRLQLSRSAEFIHHPGQDLKQAAVIIAKKYFRKAQALSLEKPTQYLLKLSGDAFIDHLNVYHTTIDAELYTQDGELVDRRKIEQGAISTLITDENAFYNAYSEAMVNYFDELFRERGQRMLNYLAQQPPKPLSFEDLTSKKGLELISTASGFFLNHSGQVLASNEQVAGCLTISILKDGKEHRARLKFNHKLSDIAVLETGLKTKNHARFINNDLSVRLGEEMLSVGYPLPEILHQPINLNGGSISALTGIRGDGRLFQVTLPVQPGNSGSPMLDRNGLVTGILQSNEIALRQADYSGTLAPNIHFALKAKEIKKLLKTNQIKFFTRNSYETRYKKRPDIAEYAARFTVQVICRG</sequence>
<dbReference type="Pfam" id="PF13365">
    <property type="entry name" value="Trypsin_2"/>
    <property type="match status" value="1"/>
</dbReference>
<dbReference type="InterPro" id="IPR043504">
    <property type="entry name" value="Peptidase_S1_PA_chymotrypsin"/>
</dbReference>
<dbReference type="Proteomes" id="UP001056649">
    <property type="component" value="Chromosome"/>
</dbReference>
<accession>A0A9J6ZXG9</accession>
<dbReference type="AlphaFoldDB" id="A0A9J6ZXG9"/>
<feature type="signal peptide" evidence="1">
    <location>
        <begin position="1"/>
        <end position="19"/>
    </location>
</feature>
<dbReference type="EMBL" id="CP090569">
    <property type="protein sequence ID" value="USF87458.1"/>
    <property type="molecule type" value="Genomic_DNA"/>
</dbReference>
<reference evidence="2" key="1">
    <citation type="journal article" date="2022" name="Mol. Ecol. Resour.">
        <title>The complete and closed genome of the facultative generalist Candidatus Endoriftia persephone from deep-sea hydrothermal vents.</title>
        <authorList>
            <person name="de Oliveira A.L."/>
            <person name="Srivastava A."/>
            <person name="Espada-Hinojosa S."/>
            <person name="Bright M."/>
        </authorList>
    </citation>
    <scope>NUCLEOTIDE SEQUENCE</scope>
    <source>
        <strain evidence="2">Tica-EPR-9o50.N</strain>
    </source>
</reference>
<dbReference type="RefSeq" id="WP_083825153.1">
    <property type="nucleotide sequence ID" value="NZ_CP090569.1"/>
</dbReference>
<keyword evidence="2" id="KW-0645">Protease</keyword>
<dbReference type="InterPro" id="IPR009003">
    <property type="entry name" value="Peptidase_S1_PA"/>
</dbReference>
<evidence type="ECO:0000256" key="1">
    <source>
        <dbReference type="SAM" id="SignalP"/>
    </source>
</evidence>
<gene>
    <name evidence="2" type="ORF">L0Y14_15265</name>
</gene>
<keyword evidence="2" id="KW-0378">Hydrolase</keyword>
<protein>
    <submittedName>
        <fullName evidence="2">Serine protease</fullName>
    </submittedName>
</protein>
<name>A0A9J6ZXG9_9GAMM</name>
<dbReference type="GO" id="GO:0008233">
    <property type="term" value="F:peptidase activity"/>
    <property type="evidence" value="ECO:0007669"/>
    <property type="project" value="UniProtKB-KW"/>
</dbReference>
<keyword evidence="1" id="KW-0732">Signal</keyword>